<keyword evidence="6" id="KW-1185">Reference proteome</keyword>
<reference evidence="5" key="2">
    <citation type="submission" date="2023-06" db="EMBL/GenBank/DDBJ databases">
        <authorList>
            <consortium name="Lawrence Berkeley National Laboratory"/>
            <person name="Mondo S.J."/>
            <person name="Hensen N."/>
            <person name="Bonometti L."/>
            <person name="Westerberg I."/>
            <person name="Brannstrom I.O."/>
            <person name="Guillou S."/>
            <person name="Cros-Aarteil S."/>
            <person name="Calhoun S."/>
            <person name="Haridas S."/>
            <person name="Kuo A."/>
            <person name="Pangilinan J."/>
            <person name="Riley R."/>
            <person name="Labutti K."/>
            <person name="Andreopoulos B."/>
            <person name="Lipzen A."/>
            <person name="Chen C."/>
            <person name="Yanf M."/>
            <person name="Daum C."/>
            <person name="Ng V."/>
            <person name="Clum A."/>
            <person name="Steindorff A."/>
            <person name="Ohm R."/>
            <person name="Martin F."/>
            <person name="Silar P."/>
            <person name="Natvig D."/>
            <person name="Lalanne C."/>
            <person name="Gautier V."/>
            <person name="Ament-Velasquez S.L."/>
            <person name="Kruys A."/>
            <person name="Hutchinson M.I."/>
            <person name="Powell A.J."/>
            <person name="Barry K."/>
            <person name="Miller A.N."/>
            <person name="Grigoriev I.V."/>
            <person name="Debuchy R."/>
            <person name="Gladieux P."/>
            <person name="Thoren M.H."/>
            <person name="Johannesson H."/>
        </authorList>
    </citation>
    <scope>NUCLEOTIDE SEQUENCE</scope>
    <source>
        <strain evidence="5">PSN324</strain>
    </source>
</reference>
<evidence type="ECO:0000313" key="5">
    <source>
        <dbReference type="EMBL" id="KAK4458619.1"/>
    </source>
</evidence>
<dbReference type="Proteomes" id="UP001321749">
    <property type="component" value="Unassembled WGS sequence"/>
</dbReference>
<dbReference type="SMART" id="SM00320">
    <property type="entry name" value="WD40"/>
    <property type="match status" value="7"/>
</dbReference>
<feature type="domain" description="DUF7708" evidence="3">
    <location>
        <begin position="65"/>
        <end position="203"/>
    </location>
</feature>
<dbReference type="Pfam" id="PF24883">
    <property type="entry name" value="NPHP3_N"/>
    <property type="match status" value="1"/>
</dbReference>
<feature type="domain" description="Nephrocystin 3-like N-terminal" evidence="4">
    <location>
        <begin position="260"/>
        <end position="427"/>
    </location>
</feature>
<feature type="repeat" description="WD" evidence="2">
    <location>
        <begin position="1072"/>
        <end position="1103"/>
    </location>
</feature>
<name>A0AAV9HF55_9PEZI</name>
<gene>
    <name evidence="5" type="ORF">QBC42DRAFT_349474</name>
</gene>
<dbReference type="SUPFAM" id="SSF52540">
    <property type="entry name" value="P-loop containing nucleoside triphosphate hydrolases"/>
    <property type="match status" value="1"/>
</dbReference>
<accession>A0AAV9HF55</accession>
<dbReference type="Gene3D" id="3.40.50.300">
    <property type="entry name" value="P-loop containing nucleotide triphosphate hydrolases"/>
    <property type="match status" value="1"/>
</dbReference>
<feature type="repeat" description="WD" evidence="2">
    <location>
        <begin position="1256"/>
        <end position="1297"/>
    </location>
</feature>
<dbReference type="Pfam" id="PF24809">
    <property type="entry name" value="DUF7708"/>
    <property type="match status" value="1"/>
</dbReference>
<dbReference type="Gene3D" id="2.130.10.10">
    <property type="entry name" value="YVTN repeat-like/Quinoprotein amine dehydrogenase"/>
    <property type="match status" value="1"/>
</dbReference>
<protein>
    <recommendedName>
        <fullName evidence="7">NACHT domain-containing protein</fullName>
    </recommendedName>
</protein>
<dbReference type="PROSITE" id="PS50294">
    <property type="entry name" value="WD_REPEATS_REGION"/>
    <property type="match status" value="3"/>
</dbReference>
<dbReference type="InterPro" id="IPR056125">
    <property type="entry name" value="DUF7708"/>
</dbReference>
<dbReference type="SUPFAM" id="SSF50978">
    <property type="entry name" value="WD40 repeat-like"/>
    <property type="match status" value="1"/>
</dbReference>
<dbReference type="EMBL" id="MU865062">
    <property type="protein sequence ID" value="KAK4458619.1"/>
    <property type="molecule type" value="Genomic_DNA"/>
</dbReference>
<dbReference type="InterPro" id="IPR027417">
    <property type="entry name" value="P-loop_NTPase"/>
</dbReference>
<dbReference type="InterPro" id="IPR001680">
    <property type="entry name" value="WD40_rpt"/>
</dbReference>
<comment type="caution">
    <text evidence="5">The sequence shown here is derived from an EMBL/GenBank/DDBJ whole genome shotgun (WGS) entry which is preliminary data.</text>
</comment>
<evidence type="ECO:0000259" key="4">
    <source>
        <dbReference type="Pfam" id="PF24883"/>
    </source>
</evidence>
<feature type="repeat" description="WD" evidence="2">
    <location>
        <begin position="1214"/>
        <end position="1250"/>
    </location>
</feature>
<dbReference type="InterPro" id="IPR056884">
    <property type="entry name" value="NPHP3-like_N"/>
</dbReference>
<evidence type="ECO:0000256" key="2">
    <source>
        <dbReference type="PROSITE-ProRule" id="PRU00221"/>
    </source>
</evidence>
<keyword evidence="2" id="KW-0853">WD repeat</keyword>
<dbReference type="Pfam" id="PF00400">
    <property type="entry name" value="WD40"/>
    <property type="match status" value="5"/>
</dbReference>
<dbReference type="CDD" id="cd00200">
    <property type="entry name" value="WD40"/>
    <property type="match status" value="1"/>
</dbReference>
<organism evidence="5 6">
    <name type="scientific">Cladorrhinum samala</name>
    <dbReference type="NCBI Taxonomy" id="585594"/>
    <lineage>
        <taxon>Eukaryota</taxon>
        <taxon>Fungi</taxon>
        <taxon>Dikarya</taxon>
        <taxon>Ascomycota</taxon>
        <taxon>Pezizomycotina</taxon>
        <taxon>Sordariomycetes</taxon>
        <taxon>Sordariomycetidae</taxon>
        <taxon>Sordariales</taxon>
        <taxon>Podosporaceae</taxon>
        <taxon>Cladorrhinum</taxon>
    </lineage>
</organism>
<feature type="repeat" description="WD" evidence="2">
    <location>
        <begin position="1036"/>
        <end position="1065"/>
    </location>
</feature>
<reference evidence="5" key="1">
    <citation type="journal article" date="2023" name="Mol. Phylogenet. Evol.">
        <title>Genome-scale phylogeny and comparative genomics of the fungal order Sordariales.</title>
        <authorList>
            <person name="Hensen N."/>
            <person name="Bonometti L."/>
            <person name="Westerberg I."/>
            <person name="Brannstrom I.O."/>
            <person name="Guillou S."/>
            <person name="Cros-Aarteil S."/>
            <person name="Calhoun S."/>
            <person name="Haridas S."/>
            <person name="Kuo A."/>
            <person name="Mondo S."/>
            <person name="Pangilinan J."/>
            <person name="Riley R."/>
            <person name="LaButti K."/>
            <person name="Andreopoulos B."/>
            <person name="Lipzen A."/>
            <person name="Chen C."/>
            <person name="Yan M."/>
            <person name="Daum C."/>
            <person name="Ng V."/>
            <person name="Clum A."/>
            <person name="Steindorff A."/>
            <person name="Ohm R.A."/>
            <person name="Martin F."/>
            <person name="Silar P."/>
            <person name="Natvig D.O."/>
            <person name="Lalanne C."/>
            <person name="Gautier V."/>
            <person name="Ament-Velasquez S.L."/>
            <person name="Kruys A."/>
            <person name="Hutchinson M.I."/>
            <person name="Powell A.J."/>
            <person name="Barry K."/>
            <person name="Miller A.N."/>
            <person name="Grigoriev I.V."/>
            <person name="Debuchy R."/>
            <person name="Gladieux P."/>
            <person name="Hiltunen Thoren M."/>
            <person name="Johannesson H."/>
        </authorList>
    </citation>
    <scope>NUCLEOTIDE SEQUENCE</scope>
    <source>
        <strain evidence="5">PSN324</strain>
    </source>
</reference>
<evidence type="ECO:0000313" key="6">
    <source>
        <dbReference type="Proteomes" id="UP001321749"/>
    </source>
</evidence>
<evidence type="ECO:0008006" key="7">
    <source>
        <dbReference type="Google" id="ProtNLM"/>
    </source>
</evidence>
<evidence type="ECO:0000259" key="3">
    <source>
        <dbReference type="Pfam" id="PF24809"/>
    </source>
</evidence>
<sequence length="1307" mass="145770">MAAPPSESAQASLIIVDAVERFKRTVTAEHKREMEKTAVKDVVDAIVVIQQGLLKRRANRNLRKLEPFVQALGHYGGAIDVLSNGLSPYLPFIWAPVKLMLQIASDYLGAFDKLLEAYESIAATLPRIKELGEAFKDSPALLSKLALYYADILEFHRRAYKFVTRKSWHFFFLTTWGSFDNRFRTILTSMARSSDSIHNEAIAIDLIQSKKWREESFTQVSLQEEDRLSKQYDSVVAWLNTDRPSHEDHCERVLRDCLPGSCDWVKEHAKVKHWLDADSKSPLLWVHGKPGAGKTVISASLIEHLQGLEAGMTTVYYFCSHLQADTSSKILKSFVLQLINASPDMASVVYTNYVQNHREPSVKVLKLMLSGTADKPGLLSAVSPCRIIIDGVDECASQEQKPILQDLLQLVSASAPSKNCKLLVCSRDLPEISRILKIKAKAGGTVALSEEKDYVDQTIESLARSRLSDLALERETWQLTDESVSELCELIVQKADGMTLWVKLVLDTISDVDTLRELYDAIMAMPRALSELYKRILATICGEKDHSLAADRSVRTMRILGWLVHAKRPLKKHELLNAVALTVESSTLSRWDMPDDSAINRCQPIVELLPNGNICLIHFTAEEYLREHIIFDPLNRQPFNRSIAFSCSLALRNGLDLLDPGIPEENRLLMVLDGSHAVLPYAVDFWLEHLLTDEAAGPISPQDPVGIALADLEQRHRNLWSKTKHGAEWTEGVSHAIARDPRLRVLSSTPVLPLCSALMGFRAGRKNMDATDGREFEKLSIEADPTLFTSLSTTFNSCVAMILEGSHAHSLPAAELARFVKRYSQCSHPCRFSPCTSLFVAFPSEALRTAHEKLHVGRLFCVRSSCSIGRLGFRSQRDLDAHNRKYHEEGRILVPPRVRKVVPPASYTDQLKFDSWIQSPKHIKLADRSDTIKTSLSFKKEKSENPEHFMKRIKELRSGDGVIFNSDVDRVVDFEPLLTVSFQSVVSCVDFSPDSSLIAIGCDLLAAIFDVGSGQILYRLELEIPYREPPQKENYVRDVSFHPNPYKNILAVGAEDRLLRVWDYEKNTIRVGSGHEDDMYGVFYAPNGEFIATASGDRTLRLWHEVVGDATTMFERLKCTGHEDGLTGVTVTGNSEYVIASSLASCCLIYSTKTGNLVSRLAHASDSCYWLAASLNGALLAVASLDNTVLLYNIQPLKNGGASGSIEIDEPMVLKLHQDFALACTFSADSRYVFSASEDCTVICWDVETGLPQAILVGHTDSVVQLAAAQNQKYIVTVSYDKTAKVWGFTGSSSQSKMTRSLQDLLT</sequence>
<proteinExistence type="predicted"/>
<dbReference type="InterPro" id="IPR015943">
    <property type="entry name" value="WD40/YVTN_repeat-like_dom_sf"/>
</dbReference>
<dbReference type="PROSITE" id="PS50082">
    <property type="entry name" value="WD_REPEATS_2"/>
    <property type="match status" value="4"/>
</dbReference>
<dbReference type="PANTHER" id="PTHR10039:SF14">
    <property type="entry name" value="NACHT DOMAIN-CONTAINING PROTEIN"/>
    <property type="match status" value="1"/>
</dbReference>
<evidence type="ECO:0000256" key="1">
    <source>
        <dbReference type="ARBA" id="ARBA00022737"/>
    </source>
</evidence>
<dbReference type="PANTHER" id="PTHR10039">
    <property type="entry name" value="AMELOGENIN"/>
    <property type="match status" value="1"/>
</dbReference>
<keyword evidence="1" id="KW-0677">Repeat</keyword>
<dbReference type="InterPro" id="IPR036322">
    <property type="entry name" value="WD40_repeat_dom_sf"/>
</dbReference>